<protein>
    <submittedName>
        <fullName evidence="4">Uncharacterized protein</fullName>
    </submittedName>
</protein>
<evidence type="ECO:0000256" key="2">
    <source>
        <dbReference type="ARBA" id="ARBA00022737"/>
    </source>
</evidence>
<keyword evidence="2" id="KW-0677">Repeat</keyword>
<reference evidence="4" key="1">
    <citation type="submission" date="2023-05" db="EMBL/GenBank/DDBJ databases">
        <authorList>
            <person name="Huff M."/>
        </authorList>
    </citation>
    <scope>NUCLEOTIDE SEQUENCE</scope>
</reference>
<dbReference type="GO" id="GO:0015250">
    <property type="term" value="F:water channel activity"/>
    <property type="evidence" value="ECO:0007669"/>
    <property type="project" value="InterPro"/>
</dbReference>
<keyword evidence="5" id="KW-1185">Reference proteome</keyword>
<name>A0AAD2E6Z1_9LAMI</name>
<dbReference type="PANTHER" id="PTHR46739">
    <property type="entry name" value="AQUAPORIN SIP1-1"/>
    <property type="match status" value="1"/>
</dbReference>
<evidence type="ECO:0000256" key="1">
    <source>
        <dbReference type="ARBA" id="ARBA00022448"/>
    </source>
</evidence>
<keyword evidence="3" id="KW-1133">Transmembrane helix</keyword>
<keyword evidence="1" id="KW-0813">Transport</keyword>
<proteinExistence type="predicted"/>
<keyword evidence="3" id="KW-0812">Transmembrane</keyword>
<dbReference type="InterPro" id="IPR044222">
    <property type="entry name" value="SIP1-1/2-like"/>
</dbReference>
<dbReference type="AlphaFoldDB" id="A0AAD2E6Z1"/>
<accession>A0AAD2E6Z1</accession>
<dbReference type="EMBL" id="OU503050">
    <property type="protein sequence ID" value="CAI9777100.1"/>
    <property type="molecule type" value="Genomic_DNA"/>
</dbReference>
<feature type="transmembrane region" description="Helical" evidence="3">
    <location>
        <begin position="12"/>
        <end position="35"/>
    </location>
</feature>
<evidence type="ECO:0000313" key="4">
    <source>
        <dbReference type="EMBL" id="CAI9777100.1"/>
    </source>
</evidence>
<feature type="transmembrane region" description="Helical" evidence="3">
    <location>
        <begin position="41"/>
        <end position="61"/>
    </location>
</feature>
<evidence type="ECO:0000313" key="5">
    <source>
        <dbReference type="Proteomes" id="UP000834106"/>
    </source>
</evidence>
<dbReference type="Proteomes" id="UP000834106">
    <property type="component" value="Chromosome 15"/>
</dbReference>
<gene>
    <name evidence="4" type="ORF">FPE_LOCUS24530</name>
</gene>
<evidence type="ECO:0000256" key="3">
    <source>
        <dbReference type="SAM" id="Phobius"/>
    </source>
</evidence>
<sequence>MGAIKVAIGDAILTCMWVFCASSLGALTFVVASALGVTQGLPTLLITTFLIFVLLFVFGFIGDALGGATFNPTGPAAFYAAGVGGAESLVTAAVRFPAQDSISNKDSEYQTLINQSEI</sequence>
<keyword evidence="3" id="KW-0472">Membrane</keyword>
<organism evidence="4 5">
    <name type="scientific">Fraxinus pennsylvanica</name>
    <dbReference type="NCBI Taxonomy" id="56036"/>
    <lineage>
        <taxon>Eukaryota</taxon>
        <taxon>Viridiplantae</taxon>
        <taxon>Streptophyta</taxon>
        <taxon>Embryophyta</taxon>
        <taxon>Tracheophyta</taxon>
        <taxon>Spermatophyta</taxon>
        <taxon>Magnoliopsida</taxon>
        <taxon>eudicotyledons</taxon>
        <taxon>Gunneridae</taxon>
        <taxon>Pentapetalae</taxon>
        <taxon>asterids</taxon>
        <taxon>lamiids</taxon>
        <taxon>Lamiales</taxon>
        <taxon>Oleaceae</taxon>
        <taxon>Oleeae</taxon>
        <taxon>Fraxinus</taxon>
    </lineage>
</organism>
<dbReference type="PANTHER" id="PTHR46739:SF3">
    <property type="entry name" value="AQUAPORIN SIP1-1"/>
    <property type="match status" value="1"/>
</dbReference>